<sequence length="74" mass="8855">MFTADDARRGNEDDLDERIEYAVRNHRHGNGAYLRIYIDDSFRHRIVSELEKRGFKNIDAPSFSLKTDVYFEWD</sequence>
<dbReference type="EMBL" id="MN988534">
    <property type="protein sequence ID" value="QIG73963.1"/>
    <property type="molecule type" value="Genomic_DNA"/>
</dbReference>
<protein>
    <submittedName>
        <fullName evidence="1">Uncharacterized protein</fullName>
    </submittedName>
</protein>
<gene>
    <name evidence="1" type="ORF">EVC06_188</name>
</gene>
<reference evidence="1 2" key="1">
    <citation type="submission" date="2020-01" db="EMBL/GenBank/DDBJ databases">
        <title>Patterns of diversity and host range of bacteriophage communities associated with bean-nodulatin bacteria.</title>
        <authorList>
            <person name="Vann Cauwenberghe J."/>
            <person name="Santamaria R.I."/>
            <person name="Bustos P."/>
            <person name="Juarez S."/>
            <person name="Gonzalez V."/>
        </authorList>
    </citation>
    <scope>NUCLEOTIDE SEQUENCE [LARGE SCALE GENOMIC DNA]</scope>
    <source>
        <strain evidence="2">RHph</strain>
    </source>
</reference>
<proteinExistence type="predicted"/>
<accession>A0A7S5RAI8</accession>
<evidence type="ECO:0000313" key="2">
    <source>
        <dbReference type="Proteomes" id="UP000646667"/>
    </source>
</evidence>
<organism evidence="1 2">
    <name type="scientific">Rhizobium phage RHph_N34</name>
    <dbReference type="NCBI Taxonomy" id="2509586"/>
    <lineage>
        <taxon>Viruses</taxon>
        <taxon>Duplodnaviria</taxon>
        <taxon>Heunggongvirae</taxon>
        <taxon>Uroviricota</taxon>
        <taxon>Caudoviricetes</taxon>
        <taxon>Pootjesviridae</taxon>
        <taxon>Staniewskivirinae</taxon>
        <taxon>Trinifflemingvirus</taxon>
        <taxon>Trinifflemingvirus N34</taxon>
    </lineage>
</organism>
<keyword evidence="2" id="KW-1185">Reference proteome</keyword>
<dbReference type="Proteomes" id="UP000646667">
    <property type="component" value="Segment"/>
</dbReference>
<name>A0A7S5RAI8_9CAUD</name>
<evidence type="ECO:0000313" key="1">
    <source>
        <dbReference type="EMBL" id="QIG73963.1"/>
    </source>
</evidence>